<keyword evidence="2" id="KW-1185">Reference proteome</keyword>
<proteinExistence type="predicted"/>
<organism evidence="1 2">
    <name type="scientific">Clostridium luticellarii</name>
    <dbReference type="NCBI Taxonomy" id="1691940"/>
    <lineage>
        <taxon>Bacteria</taxon>
        <taxon>Bacillati</taxon>
        <taxon>Bacillota</taxon>
        <taxon>Clostridia</taxon>
        <taxon>Eubacteriales</taxon>
        <taxon>Clostridiaceae</taxon>
        <taxon>Clostridium</taxon>
    </lineage>
</organism>
<name>A0A2T0BCW9_9CLOT</name>
<evidence type="ECO:0000313" key="2">
    <source>
        <dbReference type="Proteomes" id="UP000237798"/>
    </source>
</evidence>
<dbReference type="AlphaFoldDB" id="A0A2T0BCW9"/>
<protein>
    <submittedName>
        <fullName evidence="1">Uncharacterized protein</fullName>
    </submittedName>
</protein>
<gene>
    <name evidence="1" type="ORF">CLLU_30470</name>
</gene>
<accession>A0A2T0BCW9</accession>
<sequence length="58" mass="6816">MISGNLNKFIFNGANSSRYILKDERQEDMTSCGFSTGNFLFEFTFCQNRKKFITTRLF</sequence>
<dbReference type="EMBL" id="PVXP01000065">
    <property type="protein sequence ID" value="PRR81731.1"/>
    <property type="molecule type" value="Genomic_DNA"/>
</dbReference>
<comment type="caution">
    <text evidence="1">The sequence shown here is derived from an EMBL/GenBank/DDBJ whole genome shotgun (WGS) entry which is preliminary data.</text>
</comment>
<reference evidence="1 2" key="1">
    <citation type="submission" date="2018-03" db="EMBL/GenBank/DDBJ databases">
        <title>Genome sequence of Clostridium luticellarii DSM 29923.</title>
        <authorList>
            <person name="Poehlein A."/>
            <person name="Daniel R."/>
        </authorList>
    </citation>
    <scope>NUCLEOTIDE SEQUENCE [LARGE SCALE GENOMIC DNA]</scope>
    <source>
        <strain evidence="1 2">DSM 29923</strain>
    </source>
</reference>
<evidence type="ECO:0000313" key="1">
    <source>
        <dbReference type="EMBL" id="PRR81731.1"/>
    </source>
</evidence>
<dbReference type="Proteomes" id="UP000237798">
    <property type="component" value="Unassembled WGS sequence"/>
</dbReference>